<accession>A0A4Q1DDI5</accession>
<keyword evidence="2" id="KW-1185">Reference proteome</keyword>
<organism evidence="1 2">
    <name type="scientific">Filimonas effusa</name>
    <dbReference type="NCBI Taxonomy" id="2508721"/>
    <lineage>
        <taxon>Bacteria</taxon>
        <taxon>Pseudomonadati</taxon>
        <taxon>Bacteroidota</taxon>
        <taxon>Chitinophagia</taxon>
        <taxon>Chitinophagales</taxon>
        <taxon>Chitinophagaceae</taxon>
        <taxon>Filimonas</taxon>
    </lineage>
</organism>
<dbReference type="EMBL" id="SDHZ01000001">
    <property type="protein sequence ID" value="RXK86629.1"/>
    <property type="molecule type" value="Genomic_DNA"/>
</dbReference>
<gene>
    <name evidence="1" type="ORF">ESB13_07445</name>
</gene>
<evidence type="ECO:0000313" key="2">
    <source>
        <dbReference type="Proteomes" id="UP000290545"/>
    </source>
</evidence>
<protein>
    <submittedName>
        <fullName evidence="1">Uncharacterized protein</fullName>
    </submittedName>
</protein>
<evidence type="ECO:0000313" key="1">
    <source>
        <dbReference type="EMBL" id="RXK86629.1"/>
    </source>
</evidence>
<dbReference type="RefSeq" id="WP_129002377.1">
    <property type="nucleotide sequence ID" value="NZ_SDHZ01000001.1"/>
</dbReference>
<reference evidence="1 2" key="1">
    <citation type="submission" date="2019-01" db="EMBL/GenBank/DDBJ databases">
        <title>Filimonas sp. strain TTM-71.</title>
        <authorList>
            <person name="Chen W.-M."/>
        </authorList>
    </citation>
    <scope>NUCLEOTIDE SEQUENCE [LARGE SCALE GENOMIC DNA]</scope>
    <source>
        <strain evidence="1 2">TTM-71</strain>
    </source>
</reference>
<dbReference type="AlphaFoldDB" id="A0A4Q1DDI5"/>
<sequence length="89" mass="10174">MMFEYSSNEYSAAKFQELEGVKTSQDESVFGKGWNLALLQQKYIFRLKAGCLYSKEQWKIIRDEFVAIVANLMGVPKKFIDCKCGGSCQ</sequence>
<dbReference type="OrthoDB" id="9927324at2"/>
<dbReference type="Proteomes" id="UP000290545">
    <property type="component" value="Unassembled WGS sequence"/>
</dbReference>
<name>A0A4Q1DDI5_9BACT</name>
<proteinExistence type="predicted"/>
<comment type="caution">
    <text evidence="1">The sequence shown here is derived from an EMBL/GenBank/DDBJ whole genome shotgun (WGS) entry which is preliminary data.</text>
</comment>